<dbReference type="InterPro" id="IPR011051">
    <property type="entry name" value="RmlC_Cupin_sf"/>
</dbReference>
<dbReference type="Pfam" id="PF01370">
    <property type="entry name" value="Epimerase"/>
    <property type="match status" value="1"/>
</dbReference>
<protein>
    <submittedName>
        <fullName evidence="3">NAD-dependent epimerase/dehydratase family protein</fullName>
    </submittedName>
</protein>
<reference evidence="3 4" key="1">
    <citation type="submission" date="2019-12" db="EMBL/GenBank/DDBJ databases">
        <title>The draft genomic sequence of strain Chitinophaga oryziterrae JCM 16595.</title>
        <authorList>
            <person name="Zhang X."/>
        </authorList>
    </citation>
    <scope>NUCLEOTIDE SEQUENCE [LARGE SCALE GENOMIC DNA]</scope>
    <source>
        <strain evidence="3 4">JCM 16595</strain>
    </source>
</reference>
<accession>A0A6N8JAU5</accession>
<dbReference type="InterPro" id="IPR050177">
    <property type="entry name" value="Lipid_A_modif_metabolic_enz"/>
</dbReference>
<dbReference type="Pfam" id="PF14667">
    <property type="entry name" value="Polysacc_synt_C"/>
    <property type="match status" value="1"/>
</dbReference>
<proteinExistence type="predicted"/>
<evidence type="ECO:0000313" key="4">
    <source>
        <dbReference type="Proteomes" id="UP000468388"/>
    </source>
</evidence>
<evidence type="ECO:0000259" key="1">
    <source>
        <dbReference type="Pfam" id="PF01370"/>
    </source>
</evidence>
<dbReference type="AlphaFoldDB" id="A0A6N8JAU5"/>
<gene>
    <name evidence="3" type="ORF">GO495_15945</name>
</gene>
<evidence type="ECO:0000259" key="2">
    <source>
        <dbReference type="Pfam" id="PF14667"/>
    </source>
</evidence>
<keyword evidence="4" id="KW-1185">Reference proteome</keyword>
<organism evidence="3 4">
    <name type="scientific">Chitinophaga oryziterrae</name>
    <dbReference type="NCBI Taxonomy" id="1031224"/>
    <lineage>
        <taxon>Bacteria</taxon>
        <taxon>Pseudomonadati</taxon>
        <taxon>Bacteroidota</taxon>
        <taxon>Chitinophagia</taxon>
        <taxon>Chitinophagales</taxon>
        <taxon>Chitinophagaceae</taxon>
        <taxon>Chitinophaga</taxon>
    </lineage>
</organism>
<dbReference type="InterPro" id="IPR036291">
    <property type="entry name" value="NAD(P)-bd_dom_sf"/>
</dbReference>
<dbReference type="InterPro" id="IPR029303">
    <property type="entry name" value="CapF_C"/>
</dbReference>
<dbReference type="OrthoDB" id="9801056at2"/>
<dbReference type="SUPFAM" id="SSF51182">
    <property type="entry name" value="RmlC-like cupins"/>
    <property type="match status" value="1"/>
</dbReference>
<dbReference type="InterPro" id="IPR001509">
    <property type="entry name" value="Epimerase_deHydtase"/>
</dbReference>
<dbReference type="EMBL" id="WRXO01000004">
    <property type="protein sequence ID" value="MVT42084.1"/>
    <property type="molecule type" value="Genomic_DNA"/>
</dbReference>
<dbReference type="CDD" id="cd07007">
    <property type="entry name" value="cupin_CapF-like_C"/>
    <property type="match status" value="1"/>
</dbReference>
<dbReference type="RefSeq" id="WP_157300718.1">
    <property type="nucleotide sequence ID" value="NZ_BAAAZB010000005.1"/>
</dbReference>
<dbReference type="Gene3D" id="2.60.120.10">
    <property type="entry name" value="Jelly Rolls"/>
    <property type="match status" value="1"/>
</dbReference>
<dbReference type="PANTHER" id="PTHR43245">
    <property type="entry name" value="BIFUNCTIONAL POLYMYXIN RESISTANCE PROTEIN ARNA"/>
    <property type="match status" value="1"/>
</dbReference>
<name>A0A6N8JAU5_9BACT</name>
<dbReference type="SUPFAM" id="SSF51735">
    <property type="entry name" value="NAD(P)-binding Rossmann-fold domains"/>
    <property type="match status" value="1"/>
</dbReference>
<feature type="domain" description="Capsular polysaccharide assembling protein CapF C-terminal" evidence="2">
    <location>
        <begin position="258"/>
        <end position="368"/>
    </location>
</feature>
<sequence length="376" mass="43324">MKRIGITGQNGFVGTHLFNKVSLLKEEYLLIPFSRSYFDSETALADWVKECDVIVHLAAVNRDPDPQVLYDTNLALIQKLLKALNMAGNSPHVIFSSSTQEERDNLYGRSKKTGRGLLEEWAGNNQASFTGMVIPNVFGPFGKPFYNSVIATFCHQLCNGLSPKIDQDGFLKLIYVDELAEEIINVIRNVNNDAAYEVRSTSESYVSEILLRLMQFKRLYLEQGIFPELPDKFSINLFNTFRSYIDHRTYFPFKLKQHADNRGVFVEMIKLEVGGQVSFSTTHSGITRGNHFHTRKIERFLVIKGKAVIQLRRYNTKEVLNFELDGNEPSYVDMPVWYTHNIKNIGEEELYTIFWINEFFDPEDPDTYFETVQNGF</sequence>
<dbReference type="Gene3D" id="3.40.50.720">
    <property type="entry name" value="NAD(P)-binding Rossmann-like Domain"/>
    <property type="match status" value="1"/>
</dbReference>
<evidence type="ECO:0000313" key="3">
    <source>
        <dbReference type="EMBL" id="MVT42084.1"/>
    </source>
</evidence>
<feature type="domain" description="NAD-dependent epimerase/dehydratase" evidence="1">
    <location>
        <begin position="6"/>
        <end position="195"/>
    </location>
</feature>
<dbReference type="Proteomes" id="UP000468388">
    <property type="component" value="Unassembled WGS sequence"/>
</dbReference>
<dbReference type="InterPro" id="IPR014710">
    <property type="entry name" value="RmlC-like_jellyroll"/>
</dbReference>
<comment type="caution">
    <text evidence="3">The sequence shown here is derived from an EMBL/GenBank/DDBJ whole genome shotgun (WGS) entry which is preliminary data.</text>
</comment>